<comment type="subunit">
    <text evidence="8">Component of the translation initiation factor 2B (eIF2B) complex which is a heterodecamer of two sets of five different subunits: alpha, beta, gamma, delta and epsilon. Subunits alpha, beta and delta comprise a regulatory subcomplex and subunits epsilon and gamma comprise a catalytic subcomplex. Within the complex, the hexameric regulatory complex resides at the center, with the two heterodimeric catalytic subcomplexes bound on opposite sides.</text>
</comment>
<dbReference type="GO" id="GO:0005851">
    <property type="term" value="C:eukaryotic translation initiation factor 2B complex"/>
    <property type="evidence" value="ECO:0007669"/>
    <property type="project" value="TreeGrafter"/>
</dbReference>
<dbReference type="InterPro" id="IPR000649">
    <property type="entry name" value="IF-2B-related"/>
</dbReference>
<dbReference type="OrthoDB" id="10249309at2759"/>
<evidence type="ECO:0000256" key="6">
    <source>
        <dbReference type="ARBA" id="ARBA00044208"/>
    </source>
</evidence>
<dbReference type="Proteomes" id="UP000530660">
    <property type="component" value="Unassembled WGS sequence"/>
</dbReference>
<dbReference type="PANTHER" id="PTHR45860:SF1">
    <property type="entry name" value="TRANSLATION INITIATION FACTOR EIF-2B SUBUNIT ALPHA"/>
    <property type="match status" value="1"/>
</dbReference>
<keyword evidence="4 10" id="KW-0396">Initiation factor</keyword>
<accession>A0A7J7IIH5</accession>
<name>A0A7J7IIH5_9RHOD</name>
<comment type="similarity">
    <text evidence="2 9">Belongs to the eIF-2B alpha/beta/delta subunits family.</text>
</comment>
<keyword evidence="3" id="KW-0963">Cytoplasm</keyword>
<sequence length="368" mass="40673">MEQLTKDVSEGSGSSLFARRRTSQLDITHLLAASAKPSPAKELVANSEPEFDVLARFRAELARETPAAPAAVHVLTDLIRCSRYETMFGLELEVRRACDKMISYARSSELSVKAACELFLKFITRTSFDFPDFDECKAKLIQRGEYFRALTDTCRERIALLGEPFIQQGYTVLTHGGSRVVFNILERAAKVVRKQFQVVVTEGRSRPESIHSAGITNKTLRFCRDLVRLGVPVTIIPDSAVAAAMEAIDIVLLGAEAIAESGATINQTGSLNIAVAAKALNVQLFVAAESYKFVRIYPLTQRDITRTDAESAPRAYRQVVRNEDIPRQIQYECPSSDLTPGSYISLLITDLGVLTPVAVSEALMKMYQ</sequence>
<evidence type="ECO:0000256" key="9">
    <source>
        <dbReference type="RuleBase" id="RU003814"/>
    </source>
</evidence>
<evidence type="ECO:0000313" key="11">
    <source>
        <dbReference type="Proteomes" id="UP000530660"/>
    </source>
</evidence>
<comment type="caution">
    <text evidence="10">The sequence shown here is derived from an EMBL/GenBank/DDBJ whole genome shotgun (WGS) entry which is preliminary data.</text>
</comment>
<dbReference type="GO" id="GO:0005085">
    <property type="term" value="F:guanyl-nucleotide exchange factor activity"/>
    <property type="evidence" value="ECO:0007669"/>
    <property type="project" value="TreeGrafter"/>
</dbReference>
<dbReference type="InterPro" id="IPR051501">
    <property type="entry name" value="eIF2B_alpha/beta/delta"/>
</dbReference>
<organism evidence="10 11">
    <name type="scientific">Cyanidiococcus yangmingshanensis</name>
    <dbReference type="NCBI Taxonomy" id="2690220"/>
    <lineage>
        <taxon>Eukaryota</taxon>
        <taxon>Rhodophyta</taxon>
        <taxon>Bangiophyceae</taxon>
        <taxon>Cyanidiales</taxon>
        <taxon>Cyanidiaceae</taxon>
        <taxon>Cyanidiococcus</taxon>
    </lineage>
</organism>
<protein>
    <recommendedName>
        <fullName evidence="6">Translation initiation factor eIF2B subunit alpha</fullName>
    </recommendedName>
    <alternativeName>
        <fullName evidence="7">eIF2B GDP-GTP exchange factor subunit alpha</fullName>
    </alternativeName>
</protein>
<dbReference type="InterPro" id="IPR042529">
    <property type="entry name" value="IF_2B-like_C"/>
</dbReference>
<evidence type="ECO:0000256" key="7">
    <source>
        <dbReference type="ARBA" id="ARBA00044236"/>
    </source>
</evidence>
<dbReference type="PANTHER" id="PTHR45860">
    <property type="entry name" value="TRANSLATION INITIATION FACTOR EIF-2B SUBUNIT ALPHA"/>
    <property type="match status" value="1"/>
</dbReference>
<comment type="subcellular location">
    <subcellularLocation>
        <location evidence="1">Cytoplasm</location>
        <location evidence="1">Cytosol</location>
    </subcellularLocation>
</comment>
<dbReference type="InterPro" id="IPR042528">
    <property type="entry name" value="elF-2B_alpha_N"/>
</dbReference>
<keyword evidence="5" id="KW-0648">Protein biosynthesis</keyword>
<evidence type="ECO:0000256" key="8">
    <source>
        <dbReference type="ARBA" id="ARBA00046432"/>
    </source>
</evidence>
<dbReference type="Pfam" id="PF01008">
    <property type="entry name" value="IF-2B"/>
    <property type="match status" value="1"/>
</dbReference>
<proteinExistence type="inferred from homology"/>
<evidence type="ECO:0000256" key="4">
    <source>
        <dbReference type="ARBA" id="ARBA00022540"/>
    </source>
</evidence>
<evidence type="ECO:0000256" key="5">
    <source>
        <dbReference type="ARBA" id="ARBA00022917"/>
    </source>
</evidence>
<evidence type="ECO:0000256" key="1">
    <source>
        <dbReference type="ARBA" id="ARBA00004514"/>
    </source>
</evidence>
<dbReference type="GO" id="GO:0005829">
    <property type="term" value="C:cytosol"/>
    <property type="evidence" value="ECO:0007669"/>
    <property type="project" value="UniProtKB-SubCell"/>
</dbReference>
<dbReference type="Gene3D" id="1.20.120.1070">
    <property type="entry name" value="Translation initiation factor eIF-2B, N-terminal domain"/>
    <property type="match status" value="1"/>
</dbReference>
<dbReference type="SUPFAM" id="SSF100950">
    <property type="entry name" value="NagB/RpiA/CoA transferase-like"/>
    <property type="match status" value="1"/>
</dbReference>
<dbReference type="AlphaFoldDB" id="A0A7J7IIH5"/>
<dbReference type="EMBL" id="VWRR01000010">
    <property type="protein sequence ID" value="KAF6002534.1"/>
    <property type="molecule type" value="Genomic_DNA"/>
</dbReference>
<reference evidence="10 11" key="1">
    <citation type="journal article" date="2020" name="J. Phycol.">
        <title>Comparative genome analysis reveals Cyanidiococcus gen. nov., a new extremophilic red algal genus sister to Cyanidioschyzon (Cyanidioschyzonaceae, Rhodophyta).</title>
        <authorList>
            <person name="Liu S.-L."/>
            <person name="Chiang Y.-R."/>
            <person name="Yoon H.S."/>
            <person name="Fu H.-Y."/>
        </authorList>
    </citation>
    <scope>NUCLEOTIDE SEQUENCE [LARGE SCALE GENOMIC DNA]</scope>
    <source>
        <strain evidence="10 11">THAL066</strain>
    </source>
</reference>
<dbReference type="Gene3D" id="3.40.50.10470">
    <property type="entry name" value="Translation initiation factor eif-2b, domain 2"/>
    <property type="match status" value="1"/>
</dbReference>
<dbReference type="InterPro" id="IPR037171">
    <property type="entry name" value="NagB/RpiA_transferase-like"/>
</dbReference>
<evidence type="ECO:0000313" key="10">
    <source>
        <dbReference type="EMBL" id="KAF6002534.1"/>
    </source>
</evidence>
<dbReference type="GO" id="GO:0003743">
    <property type="term" value="F:translation initiation factor activity"/>
    <property type="evidence" value="ECO:0007669"/>
    <property type="project" value="UniProtKB-KW"/>
</dbReference>
<evidence type="ECO:0000256" key="2">
    <source>
        <dbReference type="ARBA" id="ARBA00007251"/>
    </source>
</evidence>
<keyword evidence="11" id="KW-1185">Reference proteome</keyword>
<gene>
    <name evidence="10" type="primary">EIF2B1</name>
    <name evidence="10" type="ORF">F1559_003888</name>
</gene>
<evidence type="ECO:0000256" key="3">
    <source>
        <dbReference type="ARBA" id="ARBA00022490"/>
    </source>
</evidence>